<keyword evidence="3 4" id="KW-0067">ATP-binding</keyword>
<evidence type="ECO:0000313" key="6">
    <source>
        <dbReference type="EMBL" id="QTX32540.1"/>
    </source>
</evidence>
<proteinExistence type="predicted"/>
<evidence type="ECO:0000256" key="2">
    <source>
        <dbReference type="ARBA" id="ARBA00022741"/>
    </source>
</evidence>
<dbReference type="Proteomes" id="UP000671879">
    <property type="component" value="Chromosome"/>
</dbReference>
<dbReference type="InterPro" id="IPR052032">
    <property type="entry name" value="ATP-dep_AA_Ligase"/>
</dbReference>
<reference evidence="7" key="1">
    <citation type="submission" date="2021-04" db="EMBL/GenBank/DDBJ databases">
        <title>A novel Synergistetes isolate from a pyrite-forming mixed culture.</title>
        <authorList>
            <person name="Bunk B."/>
            <person name="Sproer C."/>
            <person name="Spring S."/>
            <person name="Pester M."/>
        </authorList>
    </citation>
    <scope>NUCLEOTIDE SEQUENCE [LARGE SCALE GENOMIC DNA]</scope>
    <source>
        <strain evidence="7">J.5.4.2-T.3.5.2</strain>
    </source>
</reference>
<evidence type="ECO:0000313" key="7">
    <source>
        <dbReference type="Proteomes" id="UP000671879"/>
    </source>
</evidence>
<dbReference type="KEGG" id="aram:KAR29_00915"/>
<keyword evidence="2 4" id="KW-0547">Nucleotide-binding</keyword>
<dbReference type="Pfam" id="PF18603">
    <property type="entry name" value="LAL_C2"/>
    <property type="match status" value="1"/>
</dbReference>
<dbReference type="Gene3D" id="3.40.50.20">
    <property type="match status" value="1"/>
</dbReference>
<name>A0A9Q7AIU9_9BACT</name>
<evidence type="ECO:0000256" key="4">
    <source>
        <dbReference type="PROSITE-ProRule" id="PRU00409"/>
    </source>
</evidence>
<keyword evidence="1" id="KW-0436">Ligase</keyword>
<gene>
    <name evidence="6" type="ORF">KAR29_00915</name>
</gene>
<dbReference type="AlphaFoldDB" id="A0A9Q7AIU9"/>
<dbReference type="RefSeq" id="WP_274373780.1">
    <property type="nucleotide sequence ID" value="NZ_CP072943.1"/>
</dbReference>
<dbReference type="Gene3D" id="3.30.470.20">
    <property type="entry name" value="ATP-grasp fold, B domain"/>
    <property type="match status" value="1"/>
</dbReference>
<dbReference type="EMBL" id="CP072943">
    <property type="protein sequence ID" value="QTX32540.1"/>
    <property type="molecule type" value="Genomic_DNA"/>
</dbReference>
<protein>
    <submittedName>
        <fullName evidence="6">ATP-grasp domain-containing protein</fullName>
    </submittedName>
</protein>
<dbReference type="GO" id="GO:0016874">
    <property type="term" value="F:ligase activity"/>
    <property type="evidence" value="ECO:0007669"/>
    <property type="project" value="UniProtKB-KW"/>
</dbReference>
<keyword evidence="7" id="KW-1185">Reference proteome</keyword>
<dbReference type="PROSITE" id="PS50975">
    <property type="entry name" value="ATP_GRASP"/>
    <property type="match status" value="1"/>
</dbReference>
<dbReference type="GO" id="GO:0046872">
    <property type="term" value="F:metal ion binding"/>
    <property type="evidence" value="ECO:0007669"/>
    <property type="project" value="InterPro"/>
</dbReference>
<evidence type="ECO:0000256" key="1">
    <source>
        <dbReference type="ARBA" id="ARBA00022598"/>
    </source>
</evidence>
<dbReference type="GO" id="GO:0005524">
    <property type="term" value="F:ATP binding"/>
    <property type="evidence" value="ECO:0007669"/>
    <property type="project" value="UniProtKB-UniRule"/>
</dbReference>
<dbReference type="PROSITE" id="PS00867">
    <property type="entry name" value="CPSASE_2"/>
    <property type="match status" value="1"/>
</dbReference>
<evidence type="ECO:0000256" key="3">
    <source>
        <dbReference type="ARBA" id="ARBA00022840"/>
    </source>
</evidence>
<feature type="domain" description="ATP-grasp" evidence="5">
    <location>
        <begin position="118"/>
        <end position="317"/>
    </location>
</feature>
<dbReference type="InterPro" id="IPR040570">
    <property type="entry name" value="LAL_C2"/>
</dbReference>
<dbReference type="InterPro" id="IPR005479">
    <property type="entry name" value="CPAse_ATP-bd"/>
</dbReference>
<organism evidence="6 7">
    <name type="scientific">Aminithiophilus ramosus</name>
    <dbReference type="NCBI Taxonomy" id="3029084"/>
    <lineage>
        <taxon>Bacteria</taxon>
        <taxon>Thermotogati</taxon>
        <taxon>Synergistota</taxon>
        <taxon>Synergistia</taxon>
        <taxon>Synergistales</taxon>
        <taxon>Aminithiophilaceae</taxon>
        <taxon>Aminithiophilus</taxon>
    </lineage>
</organism>
<dbReference type="Pfam" id="PF13535">
    <property type="entry name" value="ATP-grasp_4"/>
    <property type="match status" value="1"/>
</dbReference>
<accession>A0A9Q7AIU9</accession>
<sequence>MIESWRFASGILLPRKIRELGHRFILATDDPDFYNRYSPDGGLHPVVALADRVLRCDTRDEASFLSLCEGLFRDEAISGVISSCDGYLPLVAAVAERFRLPSSPAEVLASMTDKHLMRQALRRKGLPGPSFFLALSEEEAEAAAGATGLPAIVKPLDMSGSTLVRKVHSVDQMRRAIGAVLSHPANPRGRKRASGALVESYLSGEEFSVECCARRGEIFLSGITDKRLGGEGGFVERGHMFPADLPAESARAIGAHAAEALSAMGYVEGTAHVEIRMTSSGPRIIEMNPRIGGNYISELVERVTGLNPLTQMVEVALGEEPREAVEAERPKSAAVAFLLPSSEGILAGFRGEAEAKASPGVVRCSLSAPGTEVLRPDDNDCYLGHVLAEDREGLGAGRMAEEALSRLTALIRPRSCGCGGASERSSCSPSP</sequence>
<dbReference type="PANTHER" id="PTHR43585">
    <property type="entry name" value="FUMIPYRROLE BIOSYNTHESIS PROTEIN C"/>
    <property type="match status" value="1"/>
</dbReference>
<dbReference type="SUPFAM" id="SSF56059">
    <property type="entry name" value="Glutathione synthetase ATP-binding domain-like"/>
    <property type="match status" value="1"/>
</dbReference>
<dbReference type="InterPro" id="IPR011761">
    <property type="entry name" value="ATP-grasp"/>
</dbReference>
<evidence type="ECO:0000259" key="5">
    <source>
        <dbReference type="PROSITE" id="PS50975"/>
    </source>
</evidence>
<dbReference type="PANTHER" id="PTHR43585:SF2">
    <property type="entry name" value="ATP-GRASP ENZYME FSQD"/>
    <property type="match status" value="1"/>
</dbReference>